<dbReference type="AlphaFoldDB" id="A0A6A4GLM6"/>
<name>A0A6A4GLM6_9AGAR</name>
<proteinExistence type="predicted"/>
<sequence>MLDSENIRETVEISVEPQIQPRTSQPSLLIDRLANELLSLIFDFTCEENLLQEYPRTNEKPTGLTSPVISYLPALAISAVCARWRSLALALPDLWARLKLKITEEQTILDAFMATLQLCLDRSAQTPLVLDVFIDYIKDGLYDDNPPALNLLLQYSSCWKKFRCRTDRHIFENPLSLPILEDLSLGCVGMDDVGDIFYSPRAAPKLRALEIDLPPSDTDSRLLF</sequence>
<dbReference type="OrthoDB" id="2886770at2759"/>
<accession>A0A6A4GLM6</accession>
<keyword evidence="2" id="KW-1185">Reference proteome</keyword>
<reference evidence="1" key="1">
    <citation type="journal article" date="2019" name="Environ. Microbiol.">
        <title>Fungal ecological strategies reflected in gene transcription - a case study of two litter decomposers.</title>
        <authorList>
            <person name="Barbi F."/>
            <person name="Kohler A."/>
            <person name="Barry K."/>
            <person name="Baskaran P."/>
            <person name="Daum C."/>
            <person name="Fauchery L."/>
            <person name="Ihrmark K."/>
            <person name="Kuo A."/>
            <person name="LaButti K."/>
            <person name="Lipzen A."/>
            <person name="Morin E."/>
            <person name="Grigoriev I.V."/>
            <person name="Henrissat B."/>
            <person name="Lindahl B."/>
            <person name="Martin F."/>
        </authorList>
    </citation>
    <scope>NUCLEOTIDE SEQUENCE</scope>
    <source>
        <strain evidence="1">JB14</strain>
    </source>
</reference>
<protein>
    <submittedName>
        <fullName evidence="1">Uncharacterized protein</fullName>
    </submittedName>
</protein>
<dbReference type="Proteomes" id="UP000799118">
    <property type="component" value="Unassembled WGS sequence"/>
</dbReference>
<dbReference type="EMBL" id="ML769886">
    <property type="protein sequence ID" value="KAE9386366.1"/>
    <property type="molecule type" value="Genomic_DNA"/>
</dbReference>
<organism evidence="1 2">
    <name type="scientific">Gymnopus androsaceus JB14</name>
    <dbReference type="NCBI Taxonomy" id="1447944"/>
    <lineage>
        <taxon>Eukaryota</taxon>
        <taxon>Fungi</taxon>
        <taxon>Dikarya</taxon>
        <taxon>Basidiomycota</taxon>
        <taxon>Agaricomycotina</taxon>
        <taxon>Agaricomycetes</taxon>
        <taxon>Agaricomycetidae</taxon>
        <taxon>Agaricales</taxon>
        <taxon>Marasmiineae</taxon>
        <taxon>Omphalotaceae</taxon>
        <taxon>Gymnopus</taxon>
    </lineage>
</organism>
<gene>
    <name evidence="1" type="ORF">BT96DRAFT_1006156</name>
</gene>
<evidence type="ECO:0000313" key="2">
    <source>
        <dbReference type="Proteomes" id="UP000799118"/>
    </source>
</evidence>
<evidence type="ECO:0000313" key="1">
    <source>
        <dbReference type="EMBL" id="KAE9386366.1"/>
    </source>
</evidence>